<keyword evidence="2" id="KW-1185">Reference proteome</keyword>
<name>A0ABV0UJ46_9TELE</name>
<comment type="caution">
    <text evidence="1">The sequence shown here is derived from an EMBL/GenBank/DDBJ whole genome shotgun (WGS) entry which is preliminary data.</text>
</comment>
<gene>
    <name evidence="1" type="ORF">ILYODFUR_010748</name>
</gene>
<accession>A0ABV0UJ46</accession>
<evidence type="ECO:0000313" key="2">
    <source>
        <dbReference type="Proteomes" id="UP001482620"/>
    </source>
</evidence>
<proteinExistence type="predicted"/>
<dbReference type="EMBL" id="JAHRIQ010070304">
    <property type="protein sequence ID" value="MEQ2243818.1"/>
    <property type="molecule type" value="Genomic_DNA"/>
</dbReference>
<protein>
    <submittedName>
        <fullName evidence="1">Uncharacterized protein</fullName>
    </submittedName>
</protein>
<dbReference type="Proteomes" id="UP001482620">
    <property type="component" value="Unassembled WGS sequence"/>
</dbReference>
<sequence length="86" mass="10070">MRIFQQTAIMNKERTHCAPPRVGRKENVSQTFSSYSLLSLKLEIPLPKMKRIKLLSVSQHKHKLFWQLINRQCGIVLKARQVCLPQ</sequence>
<organism evidence="1 2">
    <name type="scientific">Ilyodon furcidens</name>
    <name type="common">goldbreast splitfin</name>
    <dbReference type="NCBI Taxonomy" id="33524"/>
    <lineage>
        <taxon>Eukaryota</taxon>
        <taxon>Metazoa</taxon>
        <taxon>Chordata</taxon>
        <taxon>Craniata</taxon>
        <taxon>Vertebrata</taxon>
        <taxon>Euteleostomi</taxon>
        <taxon>Actinopterygii</taxon>
        <taxon>Neopterygii</taxon>
        <taxon>Teleostei</taxon>
        <taxon>Neoteleostei</taxon>
        <taxon>Acanthomorphata</taxon>
        <taxon>Ovalentaria</taxon>
        <taxon>Atherinomorphae</taxon>
        <taxon>Cyprinodontiformes</taxon>
        <taxon>Goodeidae</taxon>
        <taxon>Ilyodon</taxon>
    </lineage>
</organism>
<reference evidence="1 2" key="1">
    <citation type="submission" date="2021-06" db="EMBL/GenBank/DDBJ databases">
        <authorList>
            <person name="Palmer J.M."/>
        </authorList>
    </citation>
    <scope>NUCLEOTIDE SEQUENCE [LARGE SCALE GENOMIC DNA]</scope>
    <source>
        <strain evidence="2">if_2019</strain>
        <tissue evidence="1">Muscle</tissue>
    </source>
</reference>
<evidence type="ECO:0000313" key="1">
    <source>
        <dbReference type="EMBL" id="MEQ2243818.1"/>
    </source>
</evidence>